<dbReference type="AlphaFoldDB" id="Q1JX65"/>
<keyword evidence="2" id="KW-1185">Reference proteome</keyword>
<comment type="caution">
    <text evidence="1">The sequence shown here is derived from an EMBL/GenBank/DDBJ whole genome shotgun (WGS) entry which is preliminary data.</text>
</comment>
<name>Q1JX65_DESA6</name>
<reference evidence="1" key="2">
    <citation type="submission" date="2006-05" db="EMBL/GenBank/DDBJ databases">
        <title>Sequencing of the draft genome and assembly of Desulfuromonas acetoxidans DSM 684.</title>
        <authorList>
            <consortium name="US DOE Joint Genome Institute (JGI-PGF)"/>
            <person name="Copeland A."/>
            <person name="Lucas S."/>
            <person name="Lapidus A."/>
            <person name="Barry K."/>
            <person name="Detter J.C."/>
            <person name="Glavina del Rio T."/>
            <person name="Hammon N."/>
            <person name="Israni S."/>
            <person name="Dalin E."/>
            <person name="Tice H."/>
            <person name="Bruce D."/>
            <person name="Pitluck S."/>
            <person name="Richardson P."/>
        </authorList>
    </citation>
    <scope>NUCLEOTIDE SEQUENCE [LARGE SCALE GENOMIC DNA]</scope>
    <source>
        <strain evidence="1">DSM 684</strain>
    </source>
</reference>
<dbReference type="RefSeq" id="WP_006002035.1">
    <property type="nucleotide sequence ID" value="NZ_AAEW02000017.1"/>
</dbReference>
<accession>Q1JX65</accession>
<evidence type="ECO:0008006" key="3">
    <source>
        <dbReference type="Google" id="ProtNLM"/>
    </source>
</evidence>
<protein>
    <recommendedName>
        <fullName evidence="3">Roadblock/LAMTOR2 domain-containing protein</fullName>
    </recommendedName>
</protein>
<dbReference type="EMBL" id="AAEW02000017">
    <property type="protein sequence ID" value="EAT14797.1"/>
    <property type="molecule type" value="Genomic_DNA"/>
</dbReference>
<evidence type="ECO:0000313" key="1">
    <source>
        <dbReference type="EMBL" id="EAT14797.1"/>
    </source>
</evidence>
<gene>
    <name evidence="1" type="ORF">Dace_0936</name>
</gene>
<organism evidence="1 2">
    <name type="scientific">Desulfuromonas acetoxidans (strain DSM 684 / 11070)</name>
    <dbReference type="NCBI Taxonomy" id="281689"/>
    <lineage>
        <taxon>Bacteria</taxon>
        <taxon>Pseudomonadati</taxon>
        <taxon>Thermodesulfobacteriota</taxon>
        <taxon>Desulfuromonadia</taxon>
        <taxon>Desulfuromonadales</taxon>
        <taxon>Desulfuromonadaceae</taxon>
        <taxon>Desulfuromonas</taxon>
    </lineage>
</organism>
<dbReference type="Proteomes" id="UP000005695">
    <property type="component" value="Unassembled WGS sequence"/>
</dbReference>
<proteinExistence type="predicted"/>
<sequence>MAKVSDFTKKLTALPGVGGYLLSQQGGNILAHNLQDPSYYRQWMEELLQQGAKANSTLGQHQEFRGVSLAVNDERMLLLFPVRQYSLLVVQEVQVGNEQLFQDISALIQDTVDNNN</sequence>
<reference evidence="1" key="1">
    <citation type="submission" date="2006-05" db="EMBL/GenBank/DDBJ databases">
        <title>Annotation of the draft genome assembly of Desulfuromonas acetoxidans DSM 684.</title>
        <authorList>
            <consortium name="US DOE Joint Genome Institute (JGI-ORNL)"/>
            <person name="Larimer F."/>
            <person name="Land M."/>
            <person name="Hauser L."/>
        </authorList>
    </citation>
    <scope>NUCLEOTIDE SEQUENCE [LARGE SCALE GENOMIC DNA]</scope>
    <source>
        <strain evidence="1">DSM 684</strain>
    </source>
</reference>
<evidence type="ECO:0000313" key="2">
    <source>
        <dbReference type="Proteomes" id="UP000005695"/>
    </source>
</evidence>